<accession>A0ABP6RCI1</accession>
<evidence type="ECO:0000313" key="3">
    <source>
        <dbReference type="Proteomes" id="UP001501736"/>
    </source>
</evidence>
<dbReference type="Proteomes" id="UP001501736">
    <property type="component" value="Unassembled WGS sequence"/>
</dbReference>
<proteinExistence type="predicted"/>
<protein>
    <submittedName>
        <fullName evidence="2">Uncharacterized protein</fullName>
    </submittedName>
</protein>
<feature type="region of interest" description="Disordered" evidence="1">
    <location>
        <begin position="362"/>
        <end position="381"/>
    </location>
</feature>
<gene>
    <name evidence="2" type="ORF">GCM10020260_05700</name>
</gene>
<organism evidence="2 3">
    <name type="scientific">Nesterenkonia halobia</name>
    <dbReference type="NCBI Taxonomy" id="37922"/>
    <lineage>
        <taxon>Bacteria</taxon>
        <taxon>Bacillati</taxon>
        <taxon>Actinomycetota</taxon>
        <taxon>Actinomycetes</taxon>
        <taxon>Micrococcales</taxon>
        <taxon>Micrococcaceae</taxon>
        <taxon>Nesterenkonia</taxon>
    </lineage>
</organism>
<name>A0ABP6RCI1_9MICC</name>
<dbReference type="EMBL" id="BAAAYG010000003">
    <property type="protein sequence ID" value="GAA3280935.1"/>
    <property type="molecule type" value="Genomic_DNA"/>
</dbReference>
<feature type="region of interest" description="Disordered" evidence="1">
    <location>
        <begin position="306"/>
        <end position="325"/>
    </location>
</feature>
<evidence type="ECO:0000313" key="2">
    <source>
        <dbReference type="EMBL" id="GAA3280935.1"/>
    </source>
</evidence>
<evidence type="ECO:0000256" key="1">
    <source>
        <dbReference type="SAM" id="MobiDB-lite"/>
    </source>
</evidence>
<sequence length="477" mass="49375">MLAPLTSRTETLPGVTFEALPDDLPGEGAVSAEAQGLTDHAAGVRAAYDDAASSWSGLSDGRLDVPDGEVVRTALQDTVLPHVEDLEEVTGAVRGALDTFDADIAELAPVIRQAITDGETLNSTPLADRDENFHRLAQLQQEHVLALGARYDEIVQACVDAINGAGGHRKPSAAVGMLGAGVSAGEIGREFAKNFTGAQVTRPYHKNGQLAVGFDSDKFSDESIHKHRGPKLPEFVYRKAGVPQDYLDKFSDAASGDGTRVSNTDTQRMLKSVDGTNTPLGKLVGAVPSLKNSKLSYDGDRLGLHAPLTDGNGMPTPDPGKSPTTAAKAASTLEKVGNSPWSKTLGGFGTVLSGVGNYREEYNESRTERPQATEAEHRAEARVDAGVKTAAETAGATAGAMVGRVAGAAVGQTLIPVPGVGAAVGGFVGGVAGSAVGEYLGGTLADEIDAGLENAHETLNDVTEGVEETLDTLNPFT</sequence>
<keyword evidence="3" id="KW-1185">Reference proteome</keyword>
<reference evidence="3" key="1">
    <citation type="journal article" date="2019" name="Int. J. Syst. Evol. Microbiol.">
        <title>The Global Catalogue of Microorganisms (GCM) 10K type strain sequencing project: providing services to taxonomists for standard genome sequencing and annotation.</title>
        <authorList>
            <consortium name="The Broad Institute Genomics Platform"/>
            <consortium name="The Broad Institute Genome Sequencing Center for Infectious Disease"/>
            <person name="Wu L."/>
            <person name="Ma J."/>
        </authorList>
    </citation>
    <scope>NUCLEOTIDE SEQUENCE [LARGE SCALE GENOMIC DNA]</scope>
    <source>
        <strain evidence="3">JCM 11483</strain>
    </source>
</reference>
<comment type="caution">
    <text evidence="2">The sequence shown here is derived from an EMBL/GenBank/DDBJ whole genome shotgun (WGS) entry which is preliminary data.</text>
</comment>
<dbReference type="RefSeq" id="WP_344717979.1">
    <property type="nucleotide sequence ID" value="NZ_BAAAYG010000003.1"/>
</dbReference>